<dbReference type="NCBIfam" id="TIGR00254">
    <property type="entry name" value="GGDEF"/>
    <property type="match status" value="1"/>
</dbReference>
<dbReference type="STRING" id="1859473.BG261_05240"/>
<dbReference type="InterPro" id="IPR043128">
    <property type="entry name" value="Rev_trsase/Diguanyl_cyclase"/>
</dbReference>
<evidence type="ECO:0000259" key="2">
    <source>
        <dbReference type="PROSITE" id="PS50887"/>
    </source>
</evidence>
<dbReference type="PANTHER" id="PTHR45138:SF9">
    <property type="entry name" value="DIGUANYLATE CYCLASE DGCM-RELATED"/>
    <property type="match status" value="1"/>
</dbReference>
<protein>
    <recommendedName>
        <fullName evidence="2">GGDEF domain-containing protein</fullName>
    </recommendedName>
</protein>
<accession>A0A1E8GKL6</accession>
<dbReference type="GO" id="GO:0052621">
    <property type="term" value="F:diguanylate cyclase activity"/>
    <property type="evidence" value="ECO:0007669"/>
    <property type="project" value="TreeGrafter"/>
</dbReference>
<keyword evidence="1" id="KW-1133">Transmembrane helix</keyword>
<dbReference type="CDD" id="cd01949">
    <property type="entry name" value="GGDEF"/>
    <property type="match status" value="1"/>
</dbReference>
<dbReference type="Gene3D" id="3.30.70.270">
    <property type="match status" value="1"/>
</dbReference>
<dbReference type="AlphaFoldDB" id="A0A1E8GKL6"/>
<evidence type="ECO:0000256" key="1">
    <source>
        <dbReference type="SAM" id="Phobius"/>
    </source>
</evidence>
<feature type="transmembrane region" description="Helical" evidence="1">
    <location>
        <begin position="37"/>
        <end position="55"/>
    </location>
</feature>
<name>A0A1E8GKL6_9LACT</name>
<feature type="transmembrane region" description="Helical" evidence="1">
    <location>
        <begin position="6"/>
        <end position="25"/>
    </location>
</feature>
<feature type="transmembrane region" description="Helical" evidence="1">
    <location>
        <begin position="139"/>
        <end position="160"/>
    </location>
</feature>
<dbReference type="PROSITE" id="PS50887">
    <property type="entry name" value="GGDEF"/>
    <property type="match status" value="1"/>
</dbReference>
<keyword evidence="4" id="KW-1185">Reference proteome</keyword>
<evidence type="ECO:0000313" key="3">
    <source>
        <dbReference type="EMBL" id="OFI48794.1"/>
    </source>
</evidence>
<feature type="transmembrane region" description="Helical" evidence="1">
    <location>
        <begin position="166"/>
        <end position="184"/>
    </location>
</feature>
<reference evidence="4" key="1">
    <citation type="submission" date="2016-09" db="EMBL/GenBank/DDBJ databases">
        <title>Draft genome sequence of a novel species of the family Streptococcaceae isolated from flowers.</title>
        <authorList>
            <person name="Chuah L.-O."/>
            <person name="Yap K.-P."/>
            <person name="Thong K.L."/>
            <person name="Liong M.T."/>
            <person name="Ahmad R."/>
            <person name="Rusul G."/>
        </authorList>
    </citation>
    <scope>NUCLEOTIDE SEQUENCE [LARGE SCALE GENOMIC DNA]</scope>
    <source>
        <strain evidence="4">DF1</strain>
    </source>
</reference>
<organism evidence="3 4">
    <name type="scientific">Floricoccus tropicus</name>
    <dbReference type="NCBI Taxonomy" id="1859473"/>
    <lineage>
        <taxon>Bacteria</taxon>
        <taxon>Bacillati</taxon>
        <taxon>Bacillota</taxon>
        <taxon>Bacilli</taxon>
        <taxon>Lactobacillales</taxon>
        <taxon>Streptococcaceae</taxon>
        <taxon>Floricoccus</taxon>
    </lineage>
</organism>
<gene>
    <name evidence="3" type="ORF">BG261_05240</name>
</gene>
<dbReference type="Proteomes" id="UP000178622">
    <property type="component" value="Unassembled WGS sequence"/>
</dbReference>
<feature type="transmembrane region" description="Helical" evidence="1">
    <location>
        <begin position="86"/>
        <end position="105"/>
    </location>
</feature>
<evidence type="ECO:0000313" key="4">
    <source>
        <dbReference type="Proteomes" id="UP000178622"/>
    </source>
</evidence>
<comment type="caution">
    <text evidence="3">The sequence shown here is derived from an EMBL/GenBank/DDBJ whole genome shotgun (WGS) entry which is preliminary data.</text>
</comment>
<dbReference type="EMBL" id="MKIR01000023">
    <property type="protein sequence ID" value="OFI48794.1"/>
    <property type="molecule type" value="Genomic_DNA"/>
</dbReference>
<dbReference type="Pfam" id="PF00990">
    <property type="entry name" value="GGDEF"/>
    <property type="match status" value="1"/>
</dbReference>
<dbReference type="SMART" id="SM00267">
    <property type="entry name" value="GGDEF"/>
    <property type="match status" value="1"/>
</dbReference>
<feature type="transmembrane region" description="Helical" evidence="1">
    <location>
        <begin position="111"/>
        <end position="127"/>
    </location>
</feature>
<feature type="domain" description="GGDEF" evidence="2">
    <location>
        <begin position="231"/>
        <end position="370"/>
    </location>
</feature>
<dbReference type="SUPFAM" id="SSF55073">
    <property type="entry name" value="Nucleotide cyclase"/>
    <property type="match status" value="1"/>
</dbReference>
<proteinExistence type="predicted"/>
<sequence>MWQLSVIFCLMPTVITSLLISYDAIIKNFRLSNVRMYHRYFILLVIYAIYLYFTLSFTTVSLGFYCYEYTLAIFISHYISKQKGKLLFIATPTLVFAYFLINNDVVIKLDIKLYIIGVVLLFASTFIENSKIPNRDVKILLILTVETIITIICDFFVYNLEDFKTAFTVEILVFLGSIIIIYFFERFFRLQERQMDEINTALKNGQIDKLTGTYNFTAFEEYSEFVSKDYADYTVSILDLDNFKKFNDRYGHLEGNRVLATFSQIMQDTMKMFLQESEYRIFRFGGEEFVIVFLNKRSQEVKNFLISLEVDLKTYYEEEETPDYKVTFSAGIKRIREKTFNGVNLAVELADKTLYKAKEDGRDRIYIYEEVFESLNKFEFLNKIKS</sequence>
<dbReference type="InterPro" id="IPR050469">
    <property type="entry name" value="Diguanylate_Cyclase"/>
</dbReference>
<keyword evidence="1" id="KW-0812">Transmembrane</keyword>
<dbReference type="InterPro" id="IPR000160">
    <property type="entry name" value="GGDEF_dom"/>
</dbReference>
<keyword evidence="1" id="KW-0472">Membrane</keyword>
<dbReference type="InterPro" id="IPR029787">
    <property type="entry name" value="Nucleotide_cyclase"/>
</dbReference>
<dbReference type="PANTHER" id="PTHR45138">
    <property type="entry name" value="REGULATORY COMPONENTS OF SENSORY TRANSDUCTION SYSTEM"/>
    <property type="match status" value="1"/>
</dbReference>